<feature type="domain" description="Glycosyltransferase 2-like" evidence="1">
    <location>
        <begin position="59"/>
        <end position="131"/>
    </location>
</feature>
<organism evidence="2">
    <name type="scientific">marine sediment metagenome</name>
    <dbReference type="NCBI Taxonomy" id="412755"/>
    <lineage>
        <taxon>unclassified sequences</taxon>
        <taxon>metagenomes</taxon>
        <taxon>ecological metagenomes</taxon>
    </lineage>
</organism>
<dbReference type="SUPFAM" id="SSF53448">
    <property type="entry name" value="Nucleotide-diphospho-sugar transferases"/>
    <property type="match status" value="1"/>
</dbReference>
<feature type="non-terminal residue" evidence="2">
    <location>
        <position position="1"/>
    </location>
</feature>
<dbReference type="GO" id="GO:0016758">
    <property type="term" value="F:hexosyltransferase activity"/>
    <property type="evidence" value="ECO:0007669"/>
    <property type="project" value="UniProtKB-ARBA"/>
</dbReference>
<gene>
    <name evidence="2" type="ORF">LCGC14_2222970</name>
</gene>
<dbReference type="AlphaFoldDB" id="A0A0F9FMZ6"/>
<dbReference type="PANTHER" id="PTHR22916">
    <property type="entry name" value="GLYCOSYLTRANSFERASE"/>
    <property type="match status" value="1"/>
</dbReference>
<dbReference type="EMBL" id="LAZR01029740">
    <property type="protein sequence ID" value="KKL58675.1"/>
    <property type="molecule type" value="Genomic_DNA"/>
</dbReference>
<proteinExistence type="predicted"/>
<dbReference type="Gene3D" id="3.90.550.10">
    <property type="entry name" value="Spore Coat Polysaccharide Biosynthesis Protein SpsA, Chain A"/>
    <property type="match status" value="1"/>
</dbReference>
<name>A0A0F9FMZ6_9ZZZZ</name>
<reference evidence="2" key="1">
    <citation type="journal article" date="2015" name="Nature">
        <title>Complex archaea that bridge the gap between prokaryotes and eukaryotes.</title>
        <authorList>
            <person name="Spang A."/>
            <person name="Saw J.H."/>
            <person name="Jorgensen S.L."/>
            <person name="Zaremba-Niedzwiedzka K."/>
            <person name="Martijn J."/>
            <person name="Lind A.E."/>
            <person name="van Eijk R."/>
            <person name="Schleper C."/>
            <person name="Guy L."/>
            <person name="Ettema T.J."/>
        </authorList>
    </citation>
    <scope>NUCLEOTIDE SEQUENCE</scope>
</reference>
<dbReference type="InterPro" id="IPR029044">
    <property type="entry name" value="Nucleotide-diphossugar_trans"/>
</dbReference>
<accession>A0A0F9FMZ6</accession>
<comment type="caution">
    <text evidence="2">The sequence shown here is derived from an EMBL/GenBank/DDBJ whole genome shotgun (WGS) entry which is preliminary data.</text>
</comment>
<evidence type="ECO:0000259" key="1">
    <source>
        <dbReference type="Pfam" id="PF00535"/>
    </source>
</evidence>
<dbReference type="PANTHER" id="PTHR22916:SF3">
    <property type="entry name" value="UDP-GLCNAC:BETAGAL BETA-1,3-N-ACETYLGLUCOSAMINYLTRANSFERASE-LIKE PROTEIN 1"/>
    <property type="match status" value="1"/>
</dbReference>
<sequence length="227" mass="26695">IKRITMLSWQIRCTQCSRKISDILDMKKNHGMISVIVPYVKDRGYLQQCLDSIRSQDVDFELIECRSNESLPVNFNRGLAKAKGKFIKMVQDDDWLPRDALKYLREGIGEHPWVVGNVWQICSNNYVHKPETLDFQANVVNNTLHMGSILYKTDVLRAIGGMDESLTTGEEYDMHLKLFSCGYDPGYIDKEVYCYRMWAGGKSVIYRRKRKEWRKHEIEKIQNRYKK</sequence>
<protein>
    <recommendedName>
        <fullName evidence="1">Glycosyltransferase 2-like domain-containing protein</fullName>
    </recommendedName>
</protein>
<evidence type="ECO:0000313" key="2">
    <source>
        <dbReference type="EMBL" id="KKL58675.1"/>
    </source>
</evidence>
<dbReference type="InterPro" id="IPR001173">
    <property type="entry name" value="Glyco_trans_2-like"/>
</dbReference>
<dbReference type="Pfam" id="PF00535">
    <property type="entry name" value="Glycos_transf_2"/>
    <property type="match status" value="1"/>
</dbReference>